<feature type="signal peptide" evidence="1">
    <location>
        <begin position="1"/>
        <end position="32"/>
    </location>
</feature>
<dbReference type="STRING" id="1781255.BH720_25240"/>
<dbReference type="OrthoDB" id="463619at2"/>
<sequence length="272" mass="28544">MNKLFQAGQATALLATLALVTGDFAIPVSAIAQDLEIAQAENPTLIAQTLVGQCRAAKQDIFIYSERSTNSTRIRALPLNAQVTLADNGAAGWIAVSAPATGFVQAADLKPCGSAPPTSDLCRQLRVALNVRATPSATGNYISTLNAGQRVTLRSAEERVVAGRSWVEISAPTAGWISSGVGTERNIENCPGTPPVTGRACRVTYPLGLRTHQSPGGAAIAPGVGFNETVTITGERRVIGDRVWLQITRPVNAWVSSGFVGNETNLTPNPCR</sequence>
<comment type="caution">
    <text evidence="2">The sequence shown here is derived from an EMBL/GenBank/DDBJ whole genome shotgun (WGS) entry which is preliminary data.</text>
</comment>
<accession>A0A1E5QCK2</accession>
<dbReference type="RefSeq" id="WP_069969992.1">
    <property type="nucleotide sequence ID" value="NZ_CM124774.1"/>
</dbReference>
<organism evidence="2">
    <name type="scientific">Desertifilum tharense IPPAS B-1220</name>
    <dbReference type="NCBI Taxonomy" id="1781255"/>
    <lineage>
        <taxon>Bacteria</taxon>
        <taxon>Bacillati</taxon>
        <taxon>Cyanobacteriota</taxon>
        <taxon>Cyanophyceae</taxon>
        <taxon>Desertifilales</taxon>
        <taxon>Desertifilaceae</taxon>
        <taxon>Desertifilum</taxon>
    </lineage>
</organism>
<feature type="chain" id="PRO_5009184208" evidence="1">
    <location>
        <begin position="33"/>
        <end position="272"/>
    </location>
</feature>
<evidence type="ECO:0000256" key="1">
    <source>
        <dbReference type="SAM" id="SignalP"/>
    </source>
</evidence>
<proteinExistence type="predicted"/>
<protein>
    <submittedName>
        <fullName evidence="2">Uncharacterized protein</fullName>
    </submittedName>
</protein>
<name>A0A1E5QCK2_9CYAN</name>
<dbReference type="EMBL" id="MJGC01000132">
    <property type="protein sequence ID" value="OEJ72385.1"/>
    <property type="molecule type" value="Genomic_DNA"/>
</dbReference>
<keyword evidence="1" id="KW-0732">Signal</keyword>
<evidence type="ECO:0000313" key="2">
    <source>
        <dbReference type="EMBL" id="OEJ72385.1"/>
    </source>
</evidence>
<reference evidence="2" key="1">
    <citation type="submission" date="2016-09" db="EMBL/GenBank/DDBJ databases">
        <title>Draft genome of thermotolerant cyanobacterium Desertifilum sp. strain IPPAS B-1220.</title>
        <authorList>
            <person name="Sinetova M.A."/>
            <person name="Bolakhan K."/>
            <person name="Zayadan B.K."/>
            <person name="Mironov K.S."/>
            <person name="Ustinova V."/>
            <person name="Kupriyanova E.V."/>
            <person name="Sidorov R.A."/>
            <person name="Skrypnik A.N."/>
            <person name="Gogoleva N.E."/>
            <person name="Gogolev Y.V."/>
            <person name="Los D.A."/>
        </authorList>
    </citation>
    <scope>NUCLEOTIDE SEQUENCE [LARGE SCALE GENOMIC DNA]</scope>
    <source>
        <strain evidence="2">IPPAS B-1220</strain>
    </source>
</reference>
<dbReference type="AlphaFoldDB" id="A0A1E5QCK2"/>
<gene>
    <name evidence="2" type="ORF">BH720_25240</name>
</gene>
<dbReference type="Gene3D" id="2.30.30.40">
    <property type="entry name" value="SH3 Domains"/>
    <property type="match status" value="1"/>
</dbReference>